<dbReference type="InterPro" id="IPR035616">
    <property type="entry name" value="MvaT_DBD"/>
</dbReference>
<dbReference type="EMBL" id="JAGXFD010000001">
    <property type="protein sequence ID" value="MBZ9568582.1"/>
    <property type="molecule type" value="Genomic_DNA"/>
</dbReference>
<gene>
    <name evidence="3" type="ORF">KGQ91_12965</name>
</gene>
<evidence type="ECO:0000256" key="1">
    <source>
        <dbReference type="SAM" id="MobiDB-lite"/>
    </source>
</evidence>
<organism evidence="3 4">
    <name type="scientific">Modicisalibacter tunisiensis</name>
    <dbReference type="NCBI Taxonomy" id="390637"/>
    <lineage>
        <taxon>Bacteria</taxon>
        <taxon>Pseudomonadati</taxon>
        <taxon>Pseudomonadota</taxon>
        <taxon>Gammaproteobacteria</taxon>
        <taxon>Oceanospirillales</taxon>
        <taxon>Halomonadaceae</taxon>
        <taxon>Modicisalibacter</taxon>
    </lineage>
</organism>
<name>A0ABS7X3K9_9GAMM</name>
<evidence type="ECO:0000313" key="4">
    <source>
        <dbReference type="Proteomes" id="UP001319883"/>
    </source>
</evidence>
<protein>
    <submittedName>
        <fullName evidence="3">DNA binding protein</fullName>
    </submittedName>
</protein>
<keyword evidence="4" id="KW-1185">Reference proteome</keyword>
<dbReference type="Pfam" id="PF22055">
    <property type="entry name" value="MvaT_DBD"/>
    <property type="match status" value="1"/>
</dbReference>
<dbReference type="Proteomes" id="UP001319883">
    <property type="component" value="Unassembled WGS sequence"/>
</dbReference>
<evidence type="ECO:0000313" key="3">
    <source>
        <dbReference type="EMBL" id="MBZ9568582.1"/>
    </source>
</evidence>
<feature type="region of interest" description="Disordered" evidence="1">
    <location>
        <begin position="54"/>
        <end position="79"/>
    </location>
</feature>
<proteinExistence type="predicted"/>
<feature type="domain" description="MvaT DNA-binding" evidence="2">
    <location>
        <begin position="83"/>
        <end position="119"/>
    </location>
</feature>
<dbReference type="RefSeq" id="WP_224421151.1">
    <property type="nucleotide sequence ID" value="NZ_JAGXFD010000001.1"/>
</dbReference>
<sequence>MSLLSEYMKKEQLLKQISEELKQLEGDDRLKSELQFKERLEALMAEFDKSPRDVIDMLDPKPQASATVAQPKSSGGRRKRKLKIYKNPHTGEVVETRGGNQKTLKAWKDEHGTRTVESWLVRTED</sequence>
<accession>A0ABS7X3K9</accession>
<evidence type="ECO:0000259" key="2">
    <source>
        <dbReference type="Pfam" id="PF22055"/>
    </source>
</evidence>
<reference evidence="3 4" key="1">
    <citation type="submission" date="2021-05" db="EMBL/GenBank/DDBJ databases">
        <title>Petroleum and Energy Research Collection (APPE): ex situ preservation of microbial diversity associated with the oil industry and exploitation of its biotechnological potential.</title>
        <authorList>
            <person name="Paixao C.T.M."/>
            <person name="Gomes M.B."/>
            <person name="Oliveira V.M."/>
        </authorList>
    </citation>
    <scope>NUCLEOTIDE SEQUENCE [LARGE SCALE GENOMIC DNA]</scope>
    <source>
        <strain evidence="3 4">LIT2</strain>
    </source>
</reference>
<dbReference type="CDD" id="cd16170">
    <property type="entry name" value="MvaT_DBD"/>
    <property type="match status" value="1"/>
</dbReference>
<comment type="caution">
    <text evidence="3">The sequence shown here is derived from an EMBL/GenBank/DDBJ whole genome shotgun (WGS) entry which is preliminary data.</text>
</comment>
<dbReference type="NCBIfam" id="NF041859">
    <property type="entry name" value="silencer_MvaTU"/>
    <property type="match status" value="1"/>
</dbReference>